<evidence type="ECO:0000256" key="5">
    <source>
        <dbReference type="ARBA" id="ARBA00022729"/>
    </source>
</evidence>
<feature type="transmembrane region" description="Helical" evidence="9">
    <location>
        <begin position="335"/>
        <end position="362"/>
    </location>
</feature>
<accession>A0AAD9IJ29</accession>
<feature type="chain" id="PRO_5041772419" description="Transmembrane 9 superfamily member" evidence="9">
    <location>
        <begin position="23"/>
        <end position="634"/>
    </location>
</feature>
<gene>
    <name evidence="10" type="primary">TMN9</name>
    <name evidence="10" type="ORF">QBZ16_004400</name>
</gene>
<organism evidence="10 11">
    <name type="scientific">Prototheca wickerhamii</name>
    <dbReference type="NCBI Taxonomy" id="3111"/>
    <lineage>
        <taxon>Eukaryota</taxon>
        <taxon>Viridiplantae</taxon>
        <taxon>Chlorophyta</taxon>
        <taxon>core chlorophytes</taxon>
        <taxon>Trebouxiophyceae</taxon>
        <taxon>Chlorellales</taxon>
        <taxon>Chlorellaceae</taxon>
        <taxon>Prototheca</taxon>
    </lineage>
</organism>
<keyword evidence="5 9" id="KW-0732">Signal</keyword>
<name>A0AAD9IJ29_PROWI</name>
<evidence type="ECO:0000256" key="3">
    <source>
        <dbReference type="ARBA" id="ARBA00005227"/>
    </source>
</evidence>
<reference evidence="10" key="1">
    <citation type="submission" date="2021-01" db="EMBL/GenBank/DDBJ databases">
        <authorList>
            <person name="Eckstrom K.M.E."/>
        </authorList>
    </citation>
    <scope>NUCLEOTIDE SEQUENCE</scope>
    <source>
        <strain evidence="10">UVCC 0001</strain>
    </source>
</reference>
<evidence type="ECO:0000256" key="6">
    <source>
        <dbReference type="ARBA" id="ARBA00022753"/>
    </source>
</evidence>
<feature type="transmembrane region" description="Helical" evidence="9">
    <location>
        <begin position="408"/>
        <end position="429"/>
    </location>
</feature>
<evidence type="ECO:0000256" key="2">
    <source>
        <dbReference type="ARBA" id="ARBA00004653"/>
    </source>
</evidence>
<comment type="similarity">
    <text evidence="3 9">Belongs to the nonaspanin (TM9SF) (TC 9.A.2) family.</text>
</comment>
<feature type="transmembrane region" description="Helical" evidence="9">
    <location>
        <begin position="273"/>
        <end position="295"/>
    </location>
</feature>
<dbReference type="GO" id="GO:0000139">
    <property type="term" value="C:Golgi membrane"/>
    <property type="evidence" value="ECO:0007669"/>
    <property type="project" value="UniProtKB-SubCell"/>
</dbReference>
<dbReference type="AlphaFoldDB" id="A0AAD9IJ29"/>
<dbReference type="InterPro" id="IPR004240">
    <property type="entry name" value="EMP70"/>
</dbReference>
<evidence type="ECO:0000256" key="8">
    <source>
        <dbReference type="ARBA" id="ARBA00023136"/>
    </source>
</evidence>
<keyword evidence="4 9" id="KW-0812">Transmembrane</keyword>
<sequence length="634" mass="70554">MASRSLLALLPVLALLAVQCSAFYLPGVAPQDLEKGEEISLKVNKLMSAKNLPYQYYSLPYCRPEKIVPSAENLGELLRGDRILNSPYTSKFRVDQKCTVLCRIEKLDAKQVEIFKSRIADEYRVNMILDNLPIGMPHTRDDRGRHVKMYQRGFPVGWADKGTQQVYLFNHLSFTVLYHEDSTRTTARIVGFEVAPLSIRHELGAGGWQGAKTELKTCSRTAEVPVPETVRVQPVEEGAEVIFTYDVLYTPSDIPWASRWDTYLVSLDEQIHWFSIVNSTMIVLFLTVMVAMIMARTLRRDISYYNAVEDVEGEEETGWKLVHGDVFRAPAHASLLAVAVGTGAQLLGMAAATVVFALAGFLSPANRGGLTTSMLLLYVVLGLLAGYASARVYKAYGGEHRRSTTLRVALLFPGFVSAVFLVLDFLVWGQRSSGAVPPSTLAALIFLWFGISVPLCFVGAHLGYRAAVPDNPVRTNKIPRQIPPQPGYLHPLLTALVGGVLPFGAVFIELFFILSSVWQNQFYYLFGFLALVAVILCLTCAEISIVLCYFQLCFEDYRWAWRSFLTSGASALYLLAYSAAYFVTKLEITKLVPTLMYFAYMGIVSLGFALMMGTIGFYACSLFVRRIYAAVKID</sequence>
<evidence type="ECO:0000313" key="11">
    <source>
        <dbReference type="Proteomes" id="UP001255856"/>
    </source>
</evidence>
<evidence type="ECO:0000313" key="10">
    <source>
        <dbReference type="EMBL" id="KAK2077555.1"/>
    </source>
</evidence>
<feature type="transmembrane region" description="Helical" evidence="9">
    <location>
        <begin position="441"/>
        <end position="467"/>
    </location>
</feature>
<comment type="subcellular location">
    <subcellularLocation>
        <location evidence="1">Endosome membrane</location>
        <topology evidence="1">Multi-pass membrane protein</topology>
    </subcellularLocation>
    <subcellularLocation>
        <location evidence="2">Golgi apparatus membrane</location>
        <topology evidence="2">Multi-pass membrane protein</topology>
    </subcellularLocation>
</comment>
<dbReference type="EMBL" id="JASFZW010000006">
    <property type="protein sequence ID" value="KAK2077555.1"/>
    <property type="molecule type" value="Genomic_DNA"/>
</dbReference>
<dbReference type="PANTHER" id="PTHR10766:SF111">
    <property type="entry name" value="TRANSMEMBRANE 9 SUPERFAMILY MEMBER 2"/>
    <property type="match status" value="1"/>
</dbReference>
<dbReference type="PANTHER" id="PTHR10766">
    <property type="entry name" value="TRANSMEMBRANE 9 SUPERFAMILY PROTEIN"/>
    <property type="match status" value="1"/>
</dbReference>
<keyword evidence="8 9" id="KW-0472">Membrane</keyword>
<feature type="transmembrane region" description="Helical" evidence="9">
    <location>
        <begin position="368"/>
        <end position="387"/>
    </location>
</feature>
<keyword evidence="6" id="KW-0967">Endosome</keyword>
<protein>
    <recommendedName>
        <fullName evidence="9">Transmembrane 9 superfamily member</fullName>
    </recommendedName>
</protein>
<feature type="transmembrane region" description="Helical" evidence="9">
    <location>
        <begin position="524"/>
        <end position="552"/>
    </location>
</feature>
<proteinExistence type="inferred from homology"/>
<dbReference type="Proteomes" id="UP001255856">
    <property type="component" value="Unassembled WGS sequence"/>
</dbReference>
<comment type="caution">
    <text evidence="10">The sequence shown here is derived from an EMBL/GenBank/DDBJ whole genome shotgun (WGS) entry which is preliminary data.</text>
</comment>
<keyword evidence="7 9" id="KW-1133">Transmembrane helix</keyword>
<evidence type="ECO:0000256" key="1">
    <source>
        <dbReference type="ARBA" id="ARBA00004337"/>
    </source>
</evidence>
<feature type="transmembrane region" description="Helical" evidence="9">
    <location>
        <begin position="488"/>
        <end position="518"/>
    </location>
</feature>
<evidence type="ECO:0000256" key="4">
    <source>
        <dbReference type="ARBA" id="ARBA00022692"/>
    </source>
</evidence>
<feature type="transmembrane region" description="Helical" evidence="9">
    <location>
        <begin position="595"/>
        <end position="624"/>
    </location>
</feature>
<dbReference type="GO" id="GO:0010008">
    <property type="term" value="C:endosome membrane"/>
    <property type="evidence" value="ECO:0007669"/>
    <property type="project" value="UniProtKB-SubCell"/>
</dbReference>
<feature type="signal peptide" evidence="9">
    <location>
        <begin position="1"/>
        <end position="22"/>
    </location>
</feature>
<evidence type="ECO:0000256" key="9">
    <source>
        <dbReference type="RuleBase" id="RU363079"/>
    </source>
</evidence>
<dbReference type="GO" id="GO:0072657">
    <property type="term" value="P:protein localization to membrane"/>
    <property type="evidence" value="ECO:0007669"/>
    <property type="project" value="TreeGrafter"/>
</dbReference>
<evidence type="ECO:0000256" key="7">
    <source>
        <dbReference type="ARBA" id="ARBA00022989"/>
    </source>
</evidence>
<keyword evidence="11" id="KW-1185">Reference proteome</keyword>
<dbReference type="Pfam" id="PF02990">
    <property type="entry name" value="EMP70"/>
    <property type="match status" value="1"/>
</dbReference>
<feature type="transmembrane region" description="Helical" evidence="9">
    <location>
        <begin position="564"/>
        <end position="583"/>
    </location>
</feature>